<dbReference type="PANTHER" id="PTHR30106:SF2">
    <property type="entry name" value="UPF0324 INNER MEMBRANE PROTEIN YEIH"/>
    <property type="match status" value="1"/>
</dbReference>
<comment type="similarity">
    <text evidence="2">Belongs to the UPF0324 family.</text>
</comment>
<feature type="transmembrane region" description="Helical" evidence="7">
    <location>
        <begin position="36"/>
        <end position="55"/>
    </location>
</feature>
<gene>
    <name evidence="8" type="ORF">CP985_14735</name>
</gene>
<evidence type="ECO:0000256" key="7">
    <source>
        <dbReference type="SAM" id="Phobius"/>
    </source>
</evidence>
<keyword evidence="6 7" id="KW-0472">Membrane</keyword>
<feature type="transmembrane region" description="Helical" evidence="7">
    <location>
        <begin position="317"/>
        <end position="337"/>
    </location>
</feature>
<feature type="transmembrane region" description="Helical" evidence="7">
    <location>
        <begin position="127"/>
        <end position="146"/>
    </location>
</feature>
<organism evidence="8 9">
    <name type="scientific">Malaciobacter mytili LMG 24559</name>
    <dbReference type="NCBI Taxonomy" id="1032238"/>
    <lineage>
        <taxon>Bacteria</taxon>
        <taxon>Pseudomonadati</taxon>
        <taxon>Campylobacterota</taxon>
        <taxon>Epsilonproteobacteria</taxon>
        <taxon>Campylobacterales</taxon>
        <taxon>Arcobacteraceae</taxon>
        <taxon>Malaciobacter</taxon>
    </lineage>
</organism>
<accession>A0AAX2AED2</accession>
<keyword evidence="4 7" id="KW-0812">Transmembrane</keyword>
<dbReference type="EMBL" id="NXID01000098">
    <property type="protein sequence ID" value="RXK12038.1"/>
    <property type="molecule type" value="Genomic_DNA"/>
</dbReference>
<evidence type="ECO:0000256" key="2">
    <source>
        <dbReference type="ARBA" id="ARBA00007977"/>
    </source>
</evidence>
<name>A0AAX2AED2_9BACT</name>
<evidence type="ECO:0000256" key="6">
    <source>
        <dbReference type="ARBA" id="ARBA00023136"/>
    </source>
</evidence>
<proteinExistence type="inferred from homology"/>
<feature type="transmembrane region" description="Helical" evidence="7">
    <location>
        <begin position="94"/>
        <end position="115"/>
    </location>
</feature>
<dbReference type="KEGG" id="amyt:AMYT_1906"/>
<sequence>MKEYIKDKNFYVGLALLGFFTLFAKYISLLDSVKNLGFSFLIVAILIGMIFTNILKIKISSNFDNSFAFATKTLLRIAIVFYGFRLTFNEIFQLGWQAFIVAIIVVCSTFILGYFIGIKVLKLDKEITILTSVGSAICGAAAILATEAVLKNKAYKSSVAVSTVVLFGTFAMFLYPYLYSIDFLNLLPNEMAIYIGGTLHEVAHVVGASNSISNETIENNAVVVKMIRVMLIAPFLVLLMLFLVKTSTNKQKSKITIPWFAIFFIGVAFFNSFNFVPKTIVDNINEVDTFCLAMAMMALGIKTNFKTFFEVGIKPIVLATILFIWLSVGGFFLIKFIV</sequence>
<feature type="transmembrane region" description="Helical" evidence="7">
    <location>
        <begin position="12"/>
        <end position="30"/>
    </location>
</feature>
<dbReference type="NCBIfam" id="TIGR00698">
    <property type="entry name" value="YeiH family putative sulfate export transporter"/>
    <property type="match status" value="1"/>
</dbReference>
<dbReference type="Proteomes" id="UP000290092">
    <property type="component" value="Unassembled WGS sequence"/>
</dbReference>
<feature type="transmembrane region" description="Helical" evidence="7">
    <location>
        <begin position="222"/>
        <end position="244"/>
    </location>
</feature>
<dbReference type="PANTHER" id="PTHR30106">
    <property type="entry name" value="INNER MEMBRANE PROTEIN YEIH-RELATED"/>
    <property type="match status" value="1"/>
</dbReference>
<evidence type="ECO:0000256" key="1">
    <source>
        <dbReference type="ARBA" id="ARBA00004651"/>
    </source>
</evidence>
<evidence type="ECO:0000313" key="8">
    <source>
        <dbReference type="EMBL" id="RXK12038.1"/>
    </source>
</evidence>
<evidence type="ECO:0000256" key="5">
    <source>
        <dbReference type="ARBA" id="ARBA00022989"/>
    </source>
</evidence>
<dbReference type="AlphaFoldDB" id="A0AAX2AED2"/>
<comment type="subcellular location">
    <subcellularLocation>
        <location evidence="1">Cell membrane</location>
        <topology evidence="1">Multi-pass membrane protein</topology>
    </subcellularLocation>
</comment>
<feature type="transmembrane region" description="Helical" evidence="7">
    <location>
        <begin position="158"/>
        <end position="179"/>
    </location>
</feature>
<dbReference type="InterPro" id="IPR004630">
    <property type="entry name" value="UPF0324_YeiH-like"/>
</dbReference>
<dbReference type="InterPro" id="IPR018383">
    <property type="entry name" value="UPF0324_pro"/>
</dbReference>
<keyword evidence="3" id="KW-1003">Cell membrane</keyword>
<keyword evidence="9" id="KW-1185">Reference proteome</keyword>
<dbReference type="Pfam" id="PF03601">
    <property type="entry name" value="Cons_hypoth698"/>
    <property type="match status" value="1"/>
</dbReference>
<evidence type="ECO:0000256" key="3">
    <source>
        <dbReference type="ARBA" id="ARBA00022475"/>
    </source>
</evidence>
<feature type="transmembrane region" description="Helical" evidence="7">
    <location>
        <begin position="67"/>
        <end position="88"/>
    </location>
</feature>
<evidence type="ECO:0000256" key="4">
    <source>
        <dbReference type="ARBA" id="ARBA00022692"/>
    </source>
</evidence>
<dbReference type="RefSeq" id="WP_114842316.1">
    <property type="nucleotide sequence ID" value="NZ_CP031219.1"/>
</dbReference>
<dbReference type="GO" id="GO:0005886">
    <property type="term" value="C:plasma membrane"/>
    <property type="evidence" value="ECO:0007669"/>
    <property type="project" value="UniProtKB-SubCell"/>
</dbReference>
<protein>
    <submittedName>
        <fullName evidence="8">YeiH family putative sulfate export transporter</fullName>
    </submittedName>
</protein>
<reference evidence="8 9" key="1">
    <citation type="submission" date="2017-09" db="EMBL/GenBank/DDBJ databases">
        <title>Genomics of the genus Arcobacter.</title>
        <authorList>
            <person name="Perez-Cataluna A."/>
            <person name="Figueras M.J."/>
            <person name="Salas-Masso N."/>
        </authorList>
    </citation>
    <scope>NUCLEOTIDE SEQUENCE [LARGE SCALE GENOMIC DNA]</scope>
    <source>
        <strain evidence="8 9">CECT 7386</strain>
    </source>
</reference>
<comment type="caution">
    <text evidence="8">The sequence shown here is derived from an EMBL/GenBank/DDBJ whole genome shotgun (WGS) entry which is preliminary data.</text>
</comment>
<feature type="transmembrane region" description="Helical" evidence="7">
    <location>
        <begin position="256"/>
        <end position="275"/>
    </location>
</feature>
<keyword evidence="5 7" id="KW-1133">Transmembrane helix</keyword>
<evidence type="ECO:0000313" key="9">
    <source>
        <dbReference type="Proteomes" id="UP000290092"/>
    </source>
</evidence>